<protein>
    <submittedName>
        <fullName evidence="2">Uncharacterized protein</fullName>
    </submittedName>
</protein>
<proteinExistence type="predicted"/>
<feature type="region of interest" description="Disordered" evidence="1">
    <location>
        <begin position="555"/>
        <end position="614"/>
    </location>
</feature>
<reference evidence="2" key="2">
    <citation type="submission" date="2024-01" db="EMBL/GenBank/DDBJ databases">
        <title>Comparative genomics of Cryptococcus and Kwoniella reveals pathogenesis evolution and contrasting modes of karyotype evolution via chromosome fusion or intercentromeric recombination.</title>
        <authorList>
            <person name="Coelho M.A."/>
            <person name="David-Palma M."/>
            <person name="Shea T."/>
            <person name="Bowers K."/>
            <person name="McGinley-Smith S."/>
            <person name="Mohammad A.W."/>
            <person name="Gnirke A."/>
            <person name="Yurkov A.M."/>
            <person name="Nowrousian M."/>
            <person name="Sun S."/>
            <person name="Cuomo C.A."/>
            <person name="Heitman J."/>
        </authorList>
    </citation>
    <scope>NUCLEOTIDE SEQUENCE</scope>
    <source>
        <strain evidence="2">CBS 12478</strain>
    </source>
</reference>
<dbReference type="GeneID" id="43588692"/>
<feature type="compositionally biased region" description="Basic residues" evidence="1">
    <location>
        <begin position="662"/>
        <end position="673"/>
    </location>
</feature>
<feature type="region of interest" description="Disordered" evidence="1">
    <location>
        <begin position="658"/>
        <end position="832"/>
    </location>
</feature>
<dbReference type="AlphaFoldDB" id="A0A5M6BZ42"/>
<name>A0A5M6BZ42_9TREE</name>
<dbReference type="OrthoDB" id="2564267at2759"/>
<feature type="compositionally biased region" description="Polar residues" evidence="1">
    <location>
        <begin position="560"/>
        <end position="574"/>
    </location>
</feature>
<sequence length="1018" mass="110413">MGLSRIQLAAALVEYDNDPDSPIPRPDSRSHRDSAIFLPYQRAQQEARRRQIFSQPPPVLPSPLESNFPSGSNQRRPDSQARRRSTVTDLDLGGPASSHDGGGEDERAWEGTQGGASKGEEDVADVDVSRWGLPSHLVTDNPHQPTARRVQETRIVPQPVTSPVYGRAKSIHVSDVLEVQGSDQPSRSVPPPRPHGRTLSMGDAFIDVSSAGTLTDDRYGADRALAEAERVRNLVNRPHTVMGWQGGEGGRTELRNRKISNPVMVPLPSSPLSSTFTGVRPLSSISRAFTPANEDDEYLETLDEPNPFALPAPPPELGSRFDPKILKSQRRSSAGSAPPIDFETPSRPSSRMSHTLPSRGPEEVSYLDPASPSRTPPPVQRVYDEIPTPAEFGRPLMPPRHSTSAIHRMNRQSLLRPKVLVMPSPLAGVHAYNGPEPKVPEGFVRGEKPLPAEAKTTGRRPGIPLSLSQKTFRSSLLVGGRREDEEYWLGGTEEEGEIAVQRRELGGSALEKKPGKLYGRSLMDELEARKAAQKGRQRVFTGDSRPAMMARNSALHDSSALATPQYDSPTSAGNIAQPRPVTYHSGAQAPLLRVQSGSDLRTNADLEGNIEGPGDRITKSRSVFGVDQLWEREMTKLRMIQDDERIRKEEEEARRLLAEQKKQKKGKKDKGKGKAVIQVEEPTVVDERPVEEVLGISPIRRAGSLPPAIDYSPEKVAPVKVEDEEETRSENEDGAAEVDPARQSEEAESTLSKAVDSEEESDEDVPLSKLAPAARSTITKASTSMAPTDVVDVQQAVMESESDEDIPLSKLALKSPSRSSGRSSQVRGQRVDSLGLVIPAANDDDNEDEDDLPLAVRQAKAKGLKPITKAEIIEDDLPLGYKHAEKAQQQMAERTTGGGWDGTGTMYPLGQGMSPARMAMSSYPNQAMWGIPPHMSVYMGMGMGVPYPGMGHPSLSMPDLHQAMVVGMGDGQYSNPPYTPMTGQPPSAGNNIDSWRQDVALAPVPTGGTASGSGGSAR</sequence>
<feature type="region of interest" description="Disordered" evidence="1">
    <location>
        <begin position="178"/>
        <end position="202"/>
    </location>
</feature>
<feature type="compositionally biased region" description="Polar residues" evidence="1">
    <location>
        <begin position="346"/>
        <end position="356"/>
    </location>
</feature>
<feature type="compositionally biased region" description="Acidic residues" evidence="1">
    <location>
        <begin position="722"/>
        <end position="736"/>
    </location>
</feature>
<feature type="compositionally biased region" description="Low complexity" evidence="1">
    <location>
        <begin position="817"/>
        <end position="828"/>
    </location>
</feature>
<feature type="compositionally biased region" description="Polar residues" evidence="1">
    <location>
        <begin position="64"/>
        <end position="74"/>
    </location>
</feature>
<dbReference type="RefSeq" id="XP_031861034.1">
    <property type="nucleotide sequence ID" value="XM_032004556.1"/>
</dbReference>
<accession>A0A5M6BZ42</accession>
<evidence type="ECO:0000313" key="2">
    <source>
        <dbReference type="EMBL" id="WWD16259.1"/>
    </source>
</evidence>
<feature type="region of interest" description="Disordered" evidence="1">
    <location>
        <begin position="974"/>
        <end position="993"/>
    </location>
</feature>
<gene>
    <name evidence="2" type="ORF">CI109_100685</name>
</gene>
<keyword evidence="3" id="KW-1185">Reference proteome</keyword>
<dbReference type="Proteomes" id="UP000322225">
    <property type="component" value="Chromosome 1"/>
</dbReference>
<feature type="compositionally biased region" description="Polar residues" evidence="1">
    <location>
        <begin position="776"/>
        <end position="786"/>
    </location>
</feature>
<organism evidence="2 3">
    <name type="scientific">Kwoniella shandongensis</name>
    <dbReference type="NCBI Taxonomy" id="1734106"/>
    <lineage>
        <taxon>Eukaryota</taxon>
        <taxon>Fungi</taxon>
        <taxon>Dikarya</taxon>
        <taxon>Basidiomycota</taxon>
        <taxon>Agaricomycotina</taxon>
        <taxon>Tremellomycetes</taxon>
        <taxon>Tremellales</taxon>
        <taxon>Cryptococcaceae</taxon>
        <taxon>Kwoniella</taxon>
    </lineage>
</organism>
<evidence type="ECO:0000256" key="1">
    <source>
        <dbReference type="SAM" id="MobiDB-lite"/>
    </source>
</evidence>
<feature type="region of interest" description="Disordered" evidence="1">
    <location>
        <begin position="303"/>
        <end position="322"/>
    </location>
</feature>
<feature type="region of interest" description="Disordered" evidence="1">
    <location>
        <begin position="328"/>
        <end position="381"/>
    </location>
</feature>
<feature type="region of interest" description="Disordered" evidence="1">
    <location>
        <begin position="14"/>
        <end position="123"/>
    </location>
</feature>
<dbReference type="EMBL" id="CP144051">
    <property type="protein sequence ID" value="WWD16259.1"/>
    <property type="molecule type" value="Genomic_DNA"/>
</dbReference>
<evidence type="ECO:0000313" key="3">
    <source>
        <dbReference type="Proteomes" id="UP000322225"/>
    </source>
</evidence>
<dbReference type="KEGG" id="ksn:43588692"/>
<reference evidence="2" key="1">
    <citation type="submission" date="2017-08" db="EMBL/GenBank/DDBJ databases">
        <authorList>
            <person name="Cuomo C."/>
            <person name="Billmyre B."/>
            <person name="Heitman J."/>
        </authorList>
    </citation>
    <scope>NUCLEOTIDE SEQUENCE</scope>
    <source>
        <strain evidence="2">CBS 12478</strain>
    </source>
</reference>